<sequence length="214" mass="24181">MRYVGDAPSELKRIEELYSLLRLWGGPKSRLCYVAMLQKPVPKYPSTTPPLNLAGRSSRMGLPGLSAASLKRGHLFRHAEHSEVLFYFVGGHVDVMDFSPIREALRFNVYDQAGLLLDCPVVTTKELLEIVQPFKDPYTNKSQTCTRTWLERPAGSEKEVAFGFFPDCRRAQELNQGRSINDVLRKAVARQDLASPVRSCLSKKLALMRRSVLK</sequence>
<organism evidence="1">
    <name type="scientific">Cladocopium goreaui</name>
    <dbReference type="NCBI Taxonomy" id="2562237"/>
    <lineage>
        <taxon>Eukaryota</taxon>
        <taxon>Sar</taxon>
        <taxon>Alveolata</taxon>
        <taxon>Dinophyceae</taxon>
        <taxon>Suessiales</taxon>
        <taxon>Symbiodiniaceae</taxon>
        <taxon>Cladocopium</taxon>
    </lineage>
</organism>
<dbReference type="OrthoDB" id="436439at2759"/>
<reference evidence="1" key="1">
    <citation type="submission" date="2022-10" db="EMBL/GenBank/DDBJ databases">
        <authorList>
            <person name="Chen Y."/>
            <person name="Dougan E. K."/>
            <person name="Chan C."/>
            <person name="Rhodes N."/>
            <person name="Thang M."/>
        </authorList>
    </citation>
    <scope>NUCLEOTIDE SEQUENCE</scope>
</reference>
<accession>A0A9P1FMI2</accession>
<evidence type="ECO:0000313" key="4">
    <source>
        <dbReference type="Proteomes" id="UP001152797"/>
    </source>
</evidence>
<dbReference type="AlphaFoldDB" id="A0A9P1FMI2"/>
<dbReference type="EMBL" id="CAMXCT030000625">
    <property type="protein sequence ID" value="CAL4768663.1"/>
    <property type="molecule type" value="Genomic_DNA"/>
</dbReference>
<evidence type="ECO:0000313" key="1">
    <source>
        <dbReference type="EMBL" id="CAI3981351.1"/>
    </source>
</evidence>
<dbReference type="EMBL" id="CAMXCT020000625">
    <property type="protein sequence ID" value="CAL1134726.1"/>
    <property type="molecule type" value="Genomic_DNA"/>
</dbReference>
<dbReference type="EMBL" id="CAMXCT010000625">
    <property type="protein sequence ID" value="CAI3981351.1"/>
    <property type="molecule type" value="Genomic_DNA"/>
</dbReference>
<comment type="caution">
    <text evidence="1">The sequence shown here is derived from an EMBL/GenBank/DDBJ whole genome shotgun (WGS) entry which is preliminary data.</text>
</comment>
<dbReference type="Proteomes" id="UP001152797">
    <property type="component" value="Unassembled WGS sequence"/>
</dbReference>
<keyword evidence="4" id="KW-1185">Reference proteome</keyword>
<evidence type="ECO:0000313" key="3">
    <source>
        <dbReference type="EMBL" id="CAL4768663.1"/>
    </source>
</evidence>
<evidence type="ECO:0000313" key="2">
    <source>
        <dbReference type="EMBL" id="CAL1134726.1"/>
    </source>
</evidence>
<proteinExistence type="predicted"/>
<reference evidence="2" key="2">
    <citation type="submission" date="2024-04" db="EMBL/GenBank/DDBJ databases">
        <authorList>
            <person name="Chen Y."/>
            <person name="Shah S."/>
            <person name="Dougan E. K."/>
            <person name="Thang M."/>
            <person name="Chan C."/>
        </authorList>
    </citation>
    <scope>NUCLEOTIDE SEQUENCE [LARGE SCALE GENOMIC DNA]</scope>
</reference>
<gene>
    <name evidence="1" type="ORF">C1SCF055_LOCUS9150</name>
</gene>
<protein>
    <submittedName>
        <fullName evidence="3">LINE-1 retrotransposable element ORF2 protein</fullName>
    </submittedName>
</protein>
<name>A0A9P1FMI2_9DINO</name>